<dbReference type="SUPFAM" id="SSF46785">
    <property type="entry name" value="Winged helix' DNA-binding domain"/>
    <property type="match status" value="1"/>
</dbReference>
<evidence type="ECO:0000256" key="2">
    <source>
        <dbReference type="ARBA" id="ARBA00022679"/>
    </source>
</evidence>
<dbReference type="PATRIC" id="fig|1352936.5.peg.3606"/>
<dbReference type="InterPro" id="IPR012967">
    <property type="entry name" value="COMT_dimerisation"/>
</dbReference>
<keyword evidence="8" id="KW-1185">Reference proteome</keyword>
<evidence type="ECO:0000313" key="8">
    <source>
        <dbReference type="Proteomes" id="UP000017984"/>
    </source>
</evidence>
<evidence type="ECO:0000313" key="7">
    <source>
        <dbReference type="EMBL" id="EST31126.1"/>
    </source>
</evidence>
<evidence type="ECO:0000259" key="6">
    <source>
        <dbReference type="Pfam" id="PF08100"/>
    </source>
</evidence>
<evidence type="ECO:0008006" key="9">
    <source>
        <dbReference type="Google" id="ProtNLM"/>
    </source>
</evidence>
<dbReference type="Pfam" id="PF08100">
    <property type="entry name" value="Dimerisation"/>
    <property type="match status" value="1"/>
</dbReference>
<dbReference type="PANTHER" id="PTHR43712">
    <property type="entry name" value="PUTATIVE (AFU_ORTHOLOGUE AFUA_4G14580)-RELATED"/>
    <property type="match status" value="1"/>
</dbReference>
<evidence type="ECO:0000256" key="1">
    <source>
        <dbReference type="ARBA" id="ARBA00022603"/>
    </source>
</evidence>
<dbReference type="RefSeq" id="WP_023547395.1">
    <property type="nucleotide sequence ID" value="NZ_CM002285.1"/>
</dbReference>
<dbReference type="AlphaFoldDB" id="V6KI47"/>
<feature type="active site" description="Proton acceptor" evidence="4">
    <location>
        <position position="248"/>
    </location>
</feature>
<dbReference type="Gene3D" id="3.40.50.150">
    <property type="entry name" value="Vaccinia Virus protein VP39"/>
    <property type="match status" value="1"/>
</dbReference>
<dbReference type="STRING" id="1352936.M878_17160"/>
<keyword evidence="1" id="KW-0489">Methyltransferase</keyword>
<proteinExistence type="predicted"/>
<feature type="domain" description="O-methyltransferase C-terminal" evidence="5">
    <location>
        <begin position="120"/>
        <end position="318"/>
    </location>
</feature>
<dbReference type="EMBL" id="AWQX01000150">
    <property type="protein sequence ID" value="EST31126.1"/>
    <property type="molecule type" value="Genomic_DNA"/>
</dbReference>
<name>V6KI47_STRRC</name>
<dbReference type="InterPro" id="IPR016461">
    <property type="entry name" value="COMT-like"/>
</dbReference>
<gene>
    <name evidence="7" type="ORF">M878_17160</name>
</gene>
<dbReference type="CDD" id="cd02440">
    <property type="entry name" value="AdoMet_MTases"/>
    <property type="match status" value="1"/>
</dbReference>
<dbReference type="InterPro" id="IPR036388">
    <property type="entry name" value="WH-like_DNA-bd_sf"/>
</dbReference>
<reference evidence="7 8" key="1">
    <citation type="journal article" date="2014" name="Genome Announc.">
        <title>Draft Genome Sequence of Streptomyces roseochromogenes subsp. oscitans DS 12.976, Producer of the Aminocoumarin Antibiotic Clorobiocin.</title>
        <authorList>
            <person name="Ruckert C."/>
            <person name="Kalinowski J."/>
            <person name="Heide L."/>
            <person name="Apel A.K."/>
        </authorList>
    </citation>
    <scope>NUCLEOTIDE SEQUENCE [LARGE SCALE GENOMIC DNA]</scope>
    <source>
        <strain evidence="7 8">DS 12.976</strain>
    </source>
</reference>
<keyword evidence="3" id="KW-0949">S-adenosyl-L-methionine</keyword>
<organism evidence="7 8">
    <name type="scientific">Streptomyces roseochromogenus subsp. oscitans DS 12.976</name>
    <dbReference type="NCBI Taxonomy" id="1352936"/>
    <lineage>
        <taxon>Bacteria</taxon>
        <taxon>Bacillati</taxon>
        <taxon>Actinomycetota</taxon>
        <taxon>Actinomycetes</taxon>
        <taxon>Kitasatosporales</taxon>
        <taxon>Streptomycetaceae</taxon>
        <taxon>Streptomyces</taxon>
    </lineage>
</organism>
<dbReference type="InterPro" id="IPR001077">
    <property type="entry name" value="COMT_C"/>
</dbReference>
<dbReference type="PIRSF" id="PIRSF005739">
    <property type="entry name" value="O-mtase"/>
    <property type="match status" value="1"/>
</dbReference>
<dbReference type="GO" id="GO:0008171">
    <property type="term" value="F:O-methyltransferase activity"/>
    <property type="evidence" value="ECO:0007669"/>
    <property type="project" value="InterPro"/>
</dbReference>
<dbReference type="HOGENOM" id="CLU_005533_12_0_11"/>
<dbReference type="Gene3D" id="1.10.287.1350">
    <property type="match status" value="1"/>
</dbReference>
<keyword evidence="2" id="KW-0808">Transferase</keyword>
<dbReference type="PROSITE" id="PS51683">
    <property type="entry name" value="SAM_OMT_II"/>
    <property type="match status" value="1"/>
</dbReference>
<dbReference type="GO" id="GO:0032259">
    <property type="term" value="P:methylation"/>
    <property type="evidence" value="ECO:0007669"/>
    <property type="project" value="UniProtKB-KW"/>
</dbReference>
<dbReference type="InterPro" id="IPR036390">
    <property type="entry name" value="WH_DNA-bd_sf"/>
</dbReference>
<sequence length="337" mass="36323">MPEPAPQPALLLDDYLGLIDDSCVAILPHVLRIAAELGVADVLADGPRAADEIADAVGAHPDALHRLLRALASVGVLTEEGARVFRLTPAGHRLRAGAEGSVRTSLLNVESQRAWLRGIDTFRTGRSVFDDQHGGFFAHKDADGASDQAFLQRMRERAARLYPRFATDTDWSECGTVMDLGGGDGYQLDAILRRAPRLRGVLFDRPAVVASVRAAGTFDGRACELAAGDFFERVPAGADTHLLCSVLHDWTDDQCVSILRASRAALEPGGRLMIVEMLVPEDGSWHPSKWSDIGMMVLTGGRERSAREFEALLAEAGYTLSAVRAVPDSAFSVLEAK</sequence>
<comment type="caution">
    <text evidence="7">The sequence shown here is derived from an EMBL/GenBank/DDBJ whole genome shotgun (WGS) entry which is preliminary data.</text>
</comment>
<dbReference type="GO" id="GO:0046983">
    <property type="term" value="F:protein dimerization activity"/>
    <property type="evidence" value="ECO:0007669"/>
    <property type="project" value="InterPro"/>
</dbReference>
<dbReference type="Gene3D" id="1.10.10.10">
    <property type="entry name" value="Winged helix-like DNA-binding domain superfamily/Winged helix DNA-binding domain"/>
    <property type="match status" value="1"/>
</dbReference>
<feature type="domain" description="O-methyltransferase dimerisation" evidence="6">
    <location>
        <begin position="26"/>
        <end position="93"/>
    </location>
</feature>
<dbReference type="SUPFAM" id="SSF53335">
    <property type="entry name" value="S-adenosyl-L-methionine-dependent methyltransferases"/>
    <property type="match status" value="1"/>
</dbReference>
<evidence type="ECO:0000256" key="4">
    <source>
        <dbReference type="PIRSR" id="PIRSR005739-1"/>
    </source>
</evidence>
<dbReference type="InterPro" id="IPR029063">
    <property type="entry name" value="SAM-dependent_MTases_sf"/>
</dbReference>
<dbReference type="Proteomes" id="UP000017984">
    <property type="component" value="Chromosome"/>
</dbReference>
<evidence type="ECO:0000256" key="3">
    <source>
        <dbReference type="ARBA" id="ARBA00022691"/>
    </source>
</evidence>
<evidence type="ECO:0000259" key="5">
    <source>
        <dbReference type="Pfam" id="PF00891"/>
    </source>
</evidence>
<dbReference type="Pfam" id="PF00891">
    <property type="entry name" value="Methyltransf_2"/>
    <property type="match status" value="1"/>
</dbReference>
<dbReference type="OrthoDB" id="4145676at2"/>
<accession>V6KI47</accession>
<dbReference type="PANTHER" id="PTHR43712:SF2">
    <property type="entry name" value="O-METHYLTRANSFERASE CICE"/>
    <property type="match status" value="1"/>
</dbReference>
<protein>
    <recommendedName>
        <fullName evidence="9">O-methyltransferase domain-containing protein</fullName>
    </recommendedName>
</protein>